<proteinExistence type="predicted"/>
<dbReference type="EnsemblPlants" id="TuG1812G0300001446.01.T01">
    <property type="protein sequence ID" value="TuG1812G0300001446.01.T01"/>
    <property type="gene ID" value="TuG1812G0300001446.01"/>
</dbReference>
<dbReference type="Gramene" id="TuG1812G0300001446.01.T01">
    <property type="protein sequence ID" value="TuG1812G0300001446.01.T01"/>
    <property type="gene ID" value="TuG1812G0300001446.01"/>
</dbReference>
<keyword evidence="3" id="KW-1185">Reference proteome</keyword>
<feature type="compositionally biased region" description="Polar residues" evidence="1">
    <location>
        <begin position="15"/>
        <end position="24"/>
    </location>
</feature>
<reference evidence="2" key="3">
    <citation type="submission" date="2022-06" db="UniProtKB">
        <authorList>
            <consortium name="EnsemblPlants"/>
        </authorList>
    </citation>
    <scope>IDENTIFICATION</scope>
</reference>
<dbReference type="AlphaFoldDB" id="A0A8R7TTQ2"/>
<reference evidence="2" key="2">
    <citation type="submission" date="2018-03" db="EMBL/GenBank/DDBJ databases">
        <title>The Triticum urartu genome reveals the dynamic nature of wheat genome evolution.</title>
        <authorList>
            <person name="Ling H."/>
            <person name="Ma B."/>
            <person name="Shi X."/>
            <person name="Liu H."/>
            <person name="Dong L."/>
            <person name="Sun H."/>
            <person name="Cao Y."/>
            <person name="Gao Q."/>
            <person name="Zheng S."/>
            <person name="Li Y."/>
            <person name="Yu Y."/>
            <person name="Du H."/>
            <person name="Qi M."/>
            <person name="Li Y."/>
            <person name="Yu H."/>
            <person name="Cui Y."/>
            <person name="Wang N."/>
            <person name="Chen C."/>
            <person name="Wu H."/>
            <person name="Zhao Y."/>
            <person name="Zhang J."/>
            <person name="Li Y."/>
            <person name="Zhou W."/>
            <person name="Zhang B."/>
            <person name="Hu W."/>
            <person name="Eijk M."/>
            <person name="Tang J."/>
            <person name="Witsenboer H."/>
            <person name="Zhao S."/>
            <person name="Li Z."/>
            <person name="Zhang A."/>
            <person name="Wang D."/>
            <person name="Liang C."/>
        </authorList>
    </citation>
    <scope>NUCLEOTIDE SEQUENCE [LARGE SCALE GENOMIC DNA]</scope>
    <source>
        <strain evidence="2">cv. G1812</strain>
    </source>
</reference>
<feature type="region of interest" description="Disordered" evidence="1">
    <location>
        <begin position="113"/>
        <end position="135"/>
    </location>
</feature>
<dbReference type="Proteomes" id="UP000015106">
    <property type="component" value="Chromosome 3"/>
</dbReference>
<feature type="compositionally biased region" description="Low complexity" evidence="1">
    <location>
        <begin position="84"/>
        <end position="102"/>
    </location>
</feature>
<sequence>ALRCPTPAALDHPSHQPSSRTTAVAEQPPPPPSSTIVRRSDPPSAASLAPPKCRRSLHAFSLGCNVSLHLSRTAEMGVQRDRFGAAGPSWSSSSCACSSAPGHVMLSSPSSFIRTTPVRAPPASPSCTSSPRIMS</sequence>
<evidence type="ECO:0000256" key="1">
    <source>
        <dbReference type="SAM" id="MobiDB-lite"/>
    </source>
</evidence>
<protein>
    <submittedName>
        <fullName evidence="2">Uncharacterized protein</fullName>
    </submittedName>
</protein>
<reference evidence="3" key="1">
    <citation type="journal article" date="2013" name="Nature">
        <title>Draft genome of the wheat A-genome progenitor Triticum urartu.</title>
        <authorList>
            <person name="Ling H.Q."/>
            <person name="Zhao S."/>
            <person name="Liu D."/>
            <person name="Wang J."/>
            <person name="Sun H."/>
            <person name="Zhang C."/>
            <person name="Fan H."/>
            <person name="Li D."/>
            <person name="Dong L."/>
            <person name="Tao Y."/>
            <person name="Gao C."/>
            <person name="Wu H."/>
            <person name="Li Y."/>
            <person name="Cui Y."/>
            <person name="Guo X."/>
            <person name="Zheng S."/>
            <person name="Wang B."/>
            <person name="Yu K."/>
            <person name="Liang Q."/>
            <person name="Yang W."/>
            <person name="Lou X."/>
            <person name="Chen J."/>
            <person name="Feng M."/>
            <person name="Jian J."/>
            <person name="Zhang X."/>
            <person name="Luo G."/>
            <person name="Jiang Y."/>
            <person name="Liu J."/>
            <person name="Wang Z."/>
            <person name="Sha Y."/>
            <person name="Zhang B."/>
            <person name="Wu H."/>
            <person name="Tang D."/>
            <person name="Shen Q."/>
            <person name="Xue P."/>
            <person name="Zou S."/>
            <person name="Wang X."/>
            <person name="Liu X."/>
            <person name="Wang F."/>
            <person name="Yang Y."/>
            <person name="An X."/>
            <person name="Dong Z."/>
            <person name="Zhang K."/>
            <person name="Zhang X."/>
            <person name="Luo M.C."/>
            <person name="Dvorak J."/>
            <person name="Tong Y."/>
            <person name="Wang J."/>
            <person name="Yang H."/>
            <person name="Li Z."/>
            <person name="Wang D."/>
            <person name="Zhang A."/>
            <person name="Wang J."/>
        </authorList>
    </citation>
    <scope>NUCLEOTIDE SEQUENCE</scope>
    <source>
        <strain evidence="3">cv. G1812</strain>
    </source>
</reference>
<feature type="region of interest" description="Disordered" evidence="1">
    <location>
        <begin position="83"/>
        <end position="102"/>
    </location>
</feature>
<organism evidence="2 3">
    <name type="scientific">Triticum urartu</name>
    <name type="common">Red wild einkorn</name>
    <name type="synonym">Crithodium urartu</name>
    <dbReference type="NCBI Taxonomy" id="4572"/>
    <lineage>
        <taxon>Eukaryota</taxon>
        <taxon>Viridiplantae</taxon>
        <taxon>Streptophyta</taxon>
        <taxon>Embryophyta</taxon>
        <taxon>Tracheophyta</taxon>
        <taxon>Spermatophyta</taxon>
        <taxon>Magnoliopsida</taxon>
        <taxon>Liliopsida</taxon>
        <taxon>Poales</taxon>
        <taxon>Poaceae</taxon>
        <taxon>BOP clade</taxon>
        <taxon>Pooideae</taxon>
        <taxon>Triticodae</taxon>
        <taxon>Triticeae</taxon>
        <taxon>Triticinae</taxon>
        <taxon>Triticum</taxon>
    </lineage>
</organism>
<evidence type="ECO:0000313" key="2">
    <source>
        <dbReference type="EnsemblPlants" id="TuG1812G0300001446.01.T01"/>
    </source>
</evidence>
<feature type="region of interest" description="Disordered" evidence="1">
    <location>
        <begin position="1"/>
        <end position="50"/>
    </location>
</feature>
<evidence type="ECO:0000313" key="3">
    <source>
        <dbReference type="Proteomes" id="UP000015106"/>
    </source>
</evidence>
<feature type="compositionally biased region" description="Low complexity" evidence="1">
    <location>
        <begin position="125"/>
        <end position="135"/>
    </location>
</feature>
<name>A0A8R7TTQ2_TRIUA</name>
<accession>A0A8R7TTQ2</accession>